<accession>A0A5A7QGJ6</accession>
<reference evidence="2" key="1">
    <citation type="journal article" date="2019" name="Curr. Biol.">
        <title>Genome Sequence of Striga asiatica Provides Insight into the Evolution of Plant Parasitism.</title>
        <authorList>
            <person name="Yoshida S."/>
            <person name="Kim S."/>
            <person name="Wafula E.K."/>
            <person name="Tanskanen J."/>
            <person name="Kim Y.M."/>
            <person name="Honaas L."/>
            <person name="Yang Z."/>
            <person name="Spallek T."/>
            <person name="Conn C.E."/>
            <person name="Ichihashi Y."/>
            <person name="Cheong K."/>
            <person name="Cui S."/>
            <person name="Der J.P."/>
            <person name="Gundlach H."/>
            <person name="Jiao Y."/>
            <person name="Hori C."/>
            <person name="Ishida J.K."/>
            <person name="Kasahara H."/>
            <person name="Kiba T."/>
            <person name="Kim M.S."/>
            <person name="Koo N."/>
            <person name="Laohavisit A."/>
            <person name="Lee Y.H."/>
            <person name="Lumba S."/>
            <person name="McCourt P."/>
            <person name="Mortimer J.C."/>
            <person name="Mutuku J.M."/>
            <person name="Nomura T."/>
            <person name="Sasaki-Sekimoto Y."/>
            <person name="Seto Y."/>
            <person name="Wang Y."/>
            <person name="Wakatake T."/>
            <person name="Sakakibara H."/>
            <person name="Demura T."/>
            <person name="Yamaguchi S."/>
            <person name="Yoneyama K."/>
            <person name="Manabe R.I."/>
            <person name="Nelson D.C."/>
            <person name="Schulman A.H."/>
            <person name="Timko M.P."/>
            <person name="dePamphilis C.W."/>
            <person name="Choi D."/>
            <person name="Shirasu K."/>
        </authorList>
    </citation>
    <scope>NUCLEOTIDE SEQUENCE [LARGE SCALE GENOMIC DNA]</scope>
    <source>
        <strain evidence="2">cv. UVA1</strain>
    </source>
</reference>
<gene>
    <name evidence="1" type="ORF">STAS_21336</name>
</gene>
<dbReference type="Proteomes" id="UP000325081">
    <property type="component" value="Unassembled WGS sequence"/>
</dbReference>
<dbReference type="AlphaFoldDB" id="A0A5A7QGJ6"/>
<organism evidence="1 2">
    <name type="scientific">Striga asiatica</name>
    <name type="common">Asiatic witchweed</name>
    <name type="synonym">Buchnera asiatica</name>
    <dbReference type="NCBI Taxonomy" id="4170"/>
    <lineage>
        <taxon>Eukaryota</taxon>
        <taxon>Viridiplantae</taxon>
        <taxon>Streptophyta</taxon>
        <taxon>Embryophyta</taxon>
        <taxon>Tracheophyta</taxon>
        <taxon>Spermatophyta</taxon>
        <taxon>Magnoliopsida</taxon>
        <taxon>eudicotyledons</taxon>
        <taxon>Gunneridae</taxon>
        <taxon>Pentapetalae</taxon>
        <taxon>asterids</taxon>
        <taxon>lamiids</taxon>
        <taxon>Lamiales</taxon>
        <taxon>Orobanchaceae</taxon>
        <taxon>Buchnereae</taxon>
        <taxon>Striga</taxon>
    </lineage>
</organism>
<evidence type="ECO:0000313" key="2">
    <source>
        <dbReference type="Proteomes" id="UP000325081"/>
    </source>
</evidence>
<comment type="caution">
    <text evidence="1">The sequence shown here is derived from an EMBL/GenBank/DDBJ whole genome shotgun (WGS) entry which is preliminary data.</text>
</comment>
<name>A0A5A7QGJ6_STRAF</name>
<protein>
    <submittedName>
        <fullName evidence="1">ATP-dependent Clp protease proteolytic subunit</fullName>
    </submittedName>
</protein>
<dbReference type="EMBL" id="BKCP01006959">
    <property type="protein sequence ID" value="GER44433.1"/>
    <property type="molecule type" value="Genomic_DNA"/>
</dbReference>
<proteinExistence type="predicted"/>
<evidence type="ECO:0000313" key="1">
    <source>
        <dbReference type="EMBL" id="GER44433.1"/>
    </source>
</evidence>
<keyword evidence="1" id="KW-0378">Hydrolase</keyword>
<keyword evidence="1" id="KW-0645">Protease</keyword>
<keyword evidence="2" id="KW-1185">Reference proteome</keyword>
<dbReference type="GO" id="GO:0008233">
    <property type="term" value="F:peptidase activity"/>
    <property type="evidence" value="ECO:0007669"/>
    <property type="project" value="UniProtKB-KW"/>
</dbReference>
<dbReference type="GO" id="GO:0006508">
    <property type="term" value="P:proteolysis"/>
    <property type="evidence" value="ECO:0007669"/>
    <property type="project" value="UniProtKB-KW"/>
</dbReference>
<sequence length="167" mass="18508">MGTVGRRRRGRHRQRFDGLTVVVGLASRTGSVSERSARPRGRARCCRPRSGFEVKSDGLWLHSSAVGKLRSRSSLEVRSPNWKSEFGCRSTSTIEVGDEDVGYDGEVGPRRCVPDNREVKLVKRLGSAIKKSEMAGSVSGDCQVEEVRSDLLDVRRLRSGTSKLFWG</sequence>